<feature type="transmembrane region" description="Helical" evidence="2">
    <location>
        <begin position="138"/>
        <end position="162"/>
    </location>
</feature>
<dbReference type="EMBL" id="BAABIL010000184">
    <property type="protein sequence ID" value="GAA4974060.1"/>
    <property type="molecule type" value="Genomic_DNA"/>
</dbReference>
<feature type="compositionally biased region" description="Low complexity" evidence="1">
    <location>
        <begin position="39"/>
        <end position="52"/>
    </location>
</feature>
<evidence type="ECO:0000256" key="2">
    <source>
        <dbReference type="SAM" id="Phobius"/>
    </source>
</evidence>
<comment type="caution">
    <text evidence="3">The sequence shown here is derived from an EMBL/GenBank/DDBJ whole genome shotgun (WGS) entry which is preliminary data.</text>
</comment>
<protein>
    <submittedName>
        <fullName evidence="3">Uncharacterized protein</fullName>
    </submittedName>
</protein>
<dbReference type="Proteomes" id="UP001501195">
    <property type="component" value="Unassembled WGS sequence"/>
</dbReference>
<keyword evidence="2" id="KW-1133">Transmembrane helix</keyword>
<organism evidence="3 4">
    <name type="scientific">Kineococcus glutinatus</name>
    <dbReference type="NCBI Taxonomy" id="1070872"/>
    <lineage>
        <taxon>Bacteria</taxon>
        <taxon>Bacillati</taxon>
        <taxon>Actinomycetota</taxon>
        <taxon>Actinomycetes</taxon>
        <taxon>Kineosporiales</taxon>
        <taxon>Kineosporiaceae</taxon>
        <taxon>Kineococcus</taxon>
    </lineage>
</organism>
<keyword evidence="2" id="KW-0812">Transmembrane</keyword>
<feature type="transmembrane region" description="Helical" evidence="2">
    <location>
        <begin position="65"/>
        <end position="87"/>
    </location>
</feature>
<name>A0ABP9HLY5_9ACTN</name>
<keyword evidence="4" id="KW-1185">Reference proteome</keyword>
<accession>A0ABP9HLY5</accession>
<reference evidence="4" key="1">
    <citation type="journal article" date="2019" name="Int. J. Syst. Evol. Microbiol.">
        <title>The Global Catalogue of Microorganisms (GCM) 10K type strain sequencing project: providing services to taxonomists for standard genome sequencing and annotation.</title>
        <authorList>
            <consortium name="The Broad Institute Genomics Platform"/>
            <consortium name="The Broad Institute Genome Sequencing Center for Infectious Disease"/>
            <person name="Wu L."/>
            <person name="Ma J."/>
        </authorList>
    </citation>
    <scope>NUCLEOTIDE SEQUENCE [LARGE SCALE GENOMIC DNA]</scope>
    <source>
        <strain evidence="4">JCM 18126</strain>
    </source>
</reference>
<evidence type="ECO:0000313" key="3">
    <source>
        <dbReference type="EMBL" id="GAA4974060.1"/>
    </source>
</evidence>
<evidence type="ECO:0000313" key="4">
    <source>
        <dbReference type="Proteomes" id="UP001501195"/>
    </source>
</evidence>
<feature type="region of interest" description="Disordered" evidence="1">
    <location>
        <begin position="1"/>
        <end position="56"/>
    </location>
</feature>
<feature type="transmembrane region" description="Helical" evidence="2">
    <location>
        <begin position="174"/>
        <end position="195"/>
    </location>
</feature>
<gene>
    <name evidence="3" type="ORF">GCM10023225_14160</name>
</gene>
<keyword evidence="2" id="KW-0472">Membrane</keyword>
<feature type="transmembrane region" description="Helical" evidence="2">
    <location>
        <begin position="107"/>
        <end position="126"/>
    </location>
</feature>
<proteinExistence type="predicted"/>
<evidence type="ECO:0000256" key="1">
    <source>
        <dbReference type="SAM" id="MobiDB-lite"/>
    </source>
</evidence>
<sequence length="204" mass="20330">MPRLSRRRGAGTGGRAPGEEPPEAGGGALPGPDQTAVEATSGDGAASTASTAEVAPTAGSGRRELVALLGVQALAGLVAGLAWWVLAHDPPRWLAGEPWLTNGSVDAARDGSLAVLELVLGAAAGLRVLRRPGPRPLLTLLVGIGGALLASGLAVAVAAVLPVGVDSAHVVPRAWGVALLWPTALAGVVFVRTLAQSLVAWVRG</sequence>